<dbReference type="KEGG" id="cprv:CYPRO_2857"/>
<dbReference type="RefSeq" id="WP_333472981.1">
    <property type="nucleotide sequence ID" value="NZ_CP027806.1"/>
</dbReference>
<organism evidence="2 3">
    <name type="scientific">Cyclonatronum proteinivorum</name>
    <dbReference type="NCBI Taxonomy" id="1457365"/>
    <lineage>
        <taxon>Bacteria</taxon>
        <taxon>Pseudomonadati</taxon>
        <taxon>Balneolota</taxon>
        <taxon>Balneolia</taxon>
        <taxon>Balneolales</taxon>
        <taxon>Cyclonatronaceae</taxon>
        <taxon>Cyclonatronum</taxon>
    </lineage>
</organism>
<protein>
    <submittedName>
        <fullName evidence="2">Uncharacterized protein</fullName>
    </submittedName>
</protein>
<sequence>MEWQTFVDWFMGLGEPYGVNPVIFGSIYVGAIPLFWLAMAWLARNIKKKKPVTGPVLMASACAVSAYVYLIIAGENVPAWVYIFIVAIILYAVWSTLSKARKKMNEAAEAEIQEGLGGG</sequence>
<dbReference type="Proteomes" id="UP000254808">
    <property type="component" value="Chromosome"/>
</dbReference>
<proteinExistence type="predicted"/>
<dbReference type="EMBL" id="CP027806">
    <property type="protein sequence ID" value="AXJ02095.1"/>
    <property type="molecule type" value="Genomic_DNA"/>
</dbReference>
<feature type="transmembrane region" description="Helical" evidence="1">
    <location>
        <begin position="55"/>
        <end position="73"/>
    </location>
</feature>
<keyword evidence="1" id="KW-0472">Membrane</keyword>
<evidence type="ECO:0000313" key="2">
    <source>
        <dbReference type="EMBL" id="AXJ02095.1"/>
    </source>
</evidence>
<name>A0A345UNP3_9BACT</name>
<evidence type="ECO:0000313" key="3">
    <source>
        <dbReference type="Proteomes" id="UP000254808"/>
    </source>
</evidence>
<evidence type="ECO:0000256" key="1">
    <source>
        <dbReference type="SAM" id="Phobius"/>
    </source>
</evidence>
<keyword evidence="1" id="KW-1133">Transmembrane helix</keyword>
<accession>A0A345UNP3</accession>
<keyword evidence="1" id="KW-0812">Transmembrane</keyword>
<feature type="transmembrane region" description="Helical" evidence="1">
    <location>
        <begin position="79"/>
        <end position="97"/>
    </location>
</feature>
<keyword evidence="3" id="KW-1185">Reference proteome</keyword>
<gene>
    <name evidence="2" type="ORF">CYPRO_2857</name>
</gene>
<reference evidence="2 3" key="1">
    <citation type="submission" date="2018-03" db="EMBL/GenBank/DDBJ databases">
        <title>Phenotypic and genomic properties of Cyclonatronum proteinivorum gen. nov., sp. nov., a haloalkaliphilic bacteroidete from soda lakes possessing Na+-translocating rhodopsin.</title>
        <authorList>
            <person name="Toshchakov S.V."/>
            <person name="Korzhenkov A."/>
            <person name="Samarov N.I."/>
            <person name="Kublanov I.V."/>
            <person name="Muntyan M.S."/>
            <person name="Sorokin D.Y."/>
        </authorList>
    </citation>
    <scope>NUCLEOTIDE SEQUENCE [LARGE SCALE GENOMIC DNA]</scope>
    <source>
        <strain evidence="2 3">Omega</strain>
    </source>
</reference>
<dbReference type="AlphaFoldDB" id="A0A345UNP3"/>
<feature type="transmembrane region" description="Helical" evidence="1">
    <location>
        <begin position="22"/>
        <end position="43"/>
    </location>
</feature>